<keyword evidence="2" id="KW-1185">Reference proteome</keyword>
<dbReference type="RefSeq" id="WP_378082814.1">
    <property type="nucleotide sequence ID" value="NZ_JBHSMH010000071.1"/>
</dbReference>
<proteinExistence type="predicted"/>
<evidence type="ECO:0000313" key="2">
    <source>
        <dbReference type="Proteomes" id="UP001596105"/>
    </source>
</evidence>
<comment type="caution">
    <text evidence="1">The sequence shown here is derived from an EMBL/GenBank/DDBJ whole genome shotgun (WGS) entry which is preliminary data.</text>
</comment>
<dbReference type="Pfam" id="PF13602">
    <property type="entry name" value="ADH_zinc_N_2"/>
    <property type="match status" value="1"/>
</dbReference>
<protein>
    <submittedName>
        <fullName evidence="1">Zinc-binding dehydrogenase</fullName>
    </submittedName>
</protein>
<dbReference type="Gene3D" id="3.90.180.10">
    <property type="entry name" value="Medium-chain alcohol dehydrogenases, catalytic domain"/>
    <property type="match status" value="1"/>
</dbReference>
<accession>A0ABW0M052</accession>
<name>A0ABW0M052_9BACL</name>
<reference evidence="2" key="1">
    <citation type="journal article" date="2019" name="Int. J. Syst. Evol. Microbiol.">
        <title>The Global Catalogue of Microorganisms (GCM) 10K type strain sequencing project: providing services to taxonomists for standard genome sequencing and annotation.</title>
        <authorList>
            <consortium name="The Broad Institute Genomics Platform"/>
            <consortium name="The Broad Institute Genome Sequencing Center for Infectious Disease"/>
            <person name="Wu L."/>
            <person name="Ma J."/>
        </authorList>
    </citation>
    <scope>NUCLEOTIDE SEQUENCE [LARGE SCALE GENOMIC DNA]</scope>
    <source>
        <strain evidence="2">CCUG 57113</strain>
    </source>
</reference>
<dbReference type="Proteomes" id="UP001596105">
    <property type="component" value="Unassembled WGS sequence"/>
</dbReference>
<organism evidence="1 2">
    <name type="scientific">Cohnella suwonensis</name>
    <dbReference type="NCBI Taxonomy" id="696072"/>
    <lineage>
        <taxon>Bacteria</taxon>
        <taxon>Bacillati</taxon>
        <taxon>Bacillota</taxon>
        <taxon>Bacilli</taxon>
        <taxon>Bacillales</taxon>
        <taxon>Paenibacillaceae</taxon>
        <taxon>Cohnella</taxon>
    </lineage>
</organism>
<dbReference type="EMBL" id="JBHSMH010000071">
    <property type="protein sequence ID" value="MFC5470672.1"/>
    <property type="molecule type" value="Genomic_DNA"/>
</dbReference>
<dbReference type="Gene3D" id="3.40.50.720">
    <property type="entry name" value="NAD(P)-binding Rossmann-like Domain"/>
    <property type="match status" value="1"/>
</dbReference>
<gene>
    <name evidence="1" type="ORF">ACFPPD_18450</name>
</gene>
<evidence type="ECO:0000313" key="1">
    <source>
        <dbReference type="EMBL" id="MFC5470672.1"/>
    </source>
</evidence>
<sequence>MTILAGFAKANKEDLDFLGELLSLGHLQPVIDTCFPFERIAEAHSYVDQVRKKGNVILTIS</sequence>